<dbReference type="Pfam" id="PF00632">
    <property type="entry name" value="HECT"/>
    <property type="match status" value="2"/>
</dbReference>
<accession>A0AAV9MVP9</accession>
<proteinExistence type="predicted"/>
<gene>
    <name evidence="8" type="ORF">LTR84_008861</name>
</gene>
<dbReference type="InterPro" id="IPR032353">
    <property type="entry name" value="AZUL"/>
</dbReference>
<dbReference type="Gene3D" id="6.10.130.10">
    <property type="entry name" value="Ubiquitin-protein ligase E3A, N-terminal zinc-binding domain (AZUL)"/>
    <property type="match status" value="1"/>
</dbReference>
<dbReference type="FunFam" id="3.30.2410.10:FF:000003">
    <property type="entry name" value="probable E3 ubiquitin-protein ligase HERC4 isoform X1"/>
    <property type="match status" value="1"/>
</dbReference>
<dbReference type="InterPro" id="IPR000569">
    <property type="entry name" value="HECT_dom"/>
</dbReference>
<reference evidence="8 9" key="1">
    <citation type="submission" date="2023-08" db="EMBL/GenBank/DDBJ databases">
        <title>Black Yeasts Isolated from many extreme environments.</title>
        <authorList>
            <person name="Coleine C."/>
            <person name="Stajich J.E."/>
            <person name="Selbmann L."/>
        </authorList>
    </citation>
    <scope>NUCLEOTIDE SEQUENCE [LARGE SCALE GENOMIC DNA]</scope>
    <source>
        <strain evidence="8 9">CCFEE 5792</strain>
    </source>
</reference>
<evidence type="ECO:0000256" key="6">
    <source>
        <dbReference type="SAM" id="MobiDB-lite"/>
    </source>
</evidence>
<dbReference type="Pfam" id="PF16558">
    <property type="entry name" value="AZUL"/>
    <property type="match status" value="1"/>
</dbReference>
<dbReference type="EC" id="2.3.2.26" evidence="2"/>
<evidence type="ECO:0000256" key="5">
    <source>
        <dbReference type="PROSITE-ProRule" id="PRU00104"/>
    </source>
</evidence>
<dbReference type="GO" id="GO:0061630">
    <property type="term" value="F:ubiquitin protein ligase activity"/>
    <property type="evidence" value="ECO:0007669"/>
    <property type="project" value="UniProtKB-EC"/>
</dbReference>
<evidence type="ECO:0000313" key="9">
    <source>
        <dbReference type="Proteomes" id="UP001358417"/>
    </source>
</evidence>
<dbReference type="Gene3D" id="3.90.1750.10">
    <property type="entry name" value="Hect, E3 ligase catalytic domains"/>
    <property type="match status" value="2"/>
</dbReference>
<dbReference type="EMBL" id="JAVRRD010000034">
    <property type="protein sequence ID" value="KAK5045769.1"/>
    <property type="molecule type" value="Genomic_DNA"/>
</dbReference>
<feature type="compositionally biased region" description="Basic and acidic residues" evidence="6">
    <location>
        <begin position="308"/>
        <end position="343"/>
    </location>
</feature>
<evidence type="ECO:0000259" key="7">
    <source>
        <dbReference type="PROSITE" id="PS50237"/>
    </source>
</evidence>
<dbReference type="Gene3D" id="3.30.2410.10">
    <property type="entry name" value="Hect, E3 ligase catalytic domain"/>
    <property type="match status" value="1"/>
</dbReference>
<feature type="compositionally biased region" description="Basic and acidic residues" evidence="6">
    <location>
        <begin position="20"/>
        <end position="29"/>
    </location>
</feature>
<organism evidence="8 9">
    <name type="scientific">Exophiala bonariae</name>
    <dbReference type="NCBI Taxonomy" id="1690606"/>
    <lineage>
        <taxon>Eukaryota</taxon>
        <taxon>Fungi</taxon>
        <taxon>Dikarya</taxon>
        <taxon>Ascomycota</taxon>
        <taxon>Pezizomycotina</taxon>
        <taxon>Eurotiomycetes</taxon>
        <taxon>Chaetothyriomycetidae</taxon>
        <taxon>Chaetothyriales</taxon>
        <taxon>Herpotrichiellaceae</taxon>
        <taxon>Exophiala</taxon>
    </lineage>
</organism>
<evidence type="ECO:0000256" key="4">
    <source>
        <dbReference type="ARBA" id="ARBA00022786"/>
    </source>
</evidence>
<sequence>MHYATSSSRSPSVDESTPESCDKPPRVKPSDLGFHIPEHVLPDIIPVPDSRLLFSNYHAQRDRRLRQLIRRYTNQIQHGCRNVNCNTLTCLSYRKRNGTLPLRRHTDLSARTLACQLVEDYTRASKDPTVGLCQNEPVVPWYEDPAAIEKRRNNMEKLGQSHHQNHHRPHENGHATRNSSSHQGTRDLARHAPVVEQPVRRNKQQDAIIAAGRLVVNEDGESEVTRQTSEQVIGILNSALGRDNHHTKSDQTGSPPVLPRAQKKDPASFTQTLFDLLPLRVLNWFPASDKADGQEVPPKNTIEPEVEGPLKDHSPEGGHALKHEPPLSSDSEAHDSQEQEKSPPSKCPDASRFTLRTLSWDSTVWLRATERVLPVRDAENYENNFVPFLKQSLYYCMSDPERMVATARDLQGTYGDLRTKLEGADDGTLDEVAAEHHQRLASHSTRKVKRIPSSIPKAWPAVQTQTKFDLEGLLMSLSFLDSFGQRSLIFNSIFHALQHSYVLPPWLQKRSSGTRSRSASGDGDLPSQSRGIHNHSNQHLFLDDNDSFTMSTTNATTRVYLKDAQASEVCLVAMLSLAAIIFDGGNLQYWGHGLTFARFRTLRNSGLAHSHWPPFTDPREAEDNKRALKFVSIMIQAIDVSEDWSVIRLINGVMDIISHRLAVAKWSTTLKTSKTLKENKKTIVDLLIKRFDRNSMQLRTEDELNPSWIGTAVIELIRTVMLKTWDRSPVVQRAGPVGGALELLAGIYRERKDLNLESDLFMMPFIADTFDDISMPSEWLSFRADNRQMHLLSFSFLFENATLVRYFRAINIEIMRKSHEGAALVFNDARHFTWMPMIPIYGAKEVLARLRPHMAKYFILTIRRDNLLNDAINQIWRRERQELMRPLRVRLGKDEGEDGLDHGGVQQEFFRVVFAEALKPDYGMFTVDGTTRMTWFQPGSFEPLYRFEALGILMSLAVFNGLTLPVTFPLAFYRKLLDLKVKKLDHIEDGWPDLAKGLENLLEWSDGDVGDVIARTYEFSYELCGSVVTIDMDKVGRHDPWPQTRPKIGRKGKERAKSTTFELPLDNAELTPPIQPSPELQPTLTSSSLFPAISRTSSISLKGITTPISMSDSDMLLESSAIEAPLVTNANRAQYVKDYVLWLTHKSVAEQYEAFARGFYTCLDRTALSIFTPESLKYVIEGHPEIDIDELERATTYDDYARHSRTIDDFWHVVRNMSPDQHRQLLEFVTASDRVPVNGMSSVVFIVQKNGDDDSRLPSSSTCYGRLLLPQYSSREVLEEKLTKAIENCVGFGTL</sequence>
<keyword evidence="9" id="KW-1185">Reference proteome</keyword>
<keyword evidence="4 5" id="KW-0833">Ubl conjugation pathway</keyword>
<feature type="domain" description="HECT" evidence="7">
    <location>
        <begin position="879"/>
        <end position="1295"/>
    </location>
</feature>
<evidence type="ECO:0000256" key="3">
    <source>
        <dbReference type="ARBA" id="ARBA00022679"/>
    </source>
</evidence>
<dbReference type="RefSeq" id="XP_064701380.1">
    <property type="nucleotide sequence ID" value="XM_064852405.1"/>
</dbReference>
<feature type="region of interest" description="Disordered" evidence="6">
    <location>
        <begin position="510"/>
        <end position="530"/>
    </location>
</feature>
<dbReference type="PANTHER" id="PTHR45700:SF8">
    <property type="entry name" value="HECT-TYPE E3 UBIQUITIN TRANSFERASE"/>
    <property type="match status" value="1"/>
</dbReference>
<dbReference type="Proteomes" id="UP001358417">
    <property type="component" value="Unassembled WGS sequence"/>
</dbReference>
<name>A0AAV9MVP9_9EURO</name>
<comment type="catalytic activity">
    <reaction evidence="1">
        <text>S-ubiquitinyl-[E2 ubiquitin-conjugating enzyme]-L-cysteine + [acceptor protein]-L-lysine = [E2 ubiquitin-conjugating enzyme]-L-cysteine + N(6)-ubiquitinyl-[acceptor protein]-L-lysine.</text>
        <dbReference type="EC" id="2.3.2.26"/>
    </reaction>
</comment>
<feature type="region of interest" description="Disordered" evidence="6">
    <location>
        <begin position="1"/>
        <end position="29"/>
    </location>
</feature>
<feature type="region of interest" description="Disordered" evidence="6">
    <location>
        <begin position="158"/>
        <end position="203"/>
    </location>
</feature>
<feature type="region of interest" description="Disordered" evidence="6">
    <location>
        <begin position="240"/>
        <end position="266"/>
    </location>
</feature>
<dbReference type="SUPFAM" id="SSF56204">
    <property type="entry name" value="Hect, E3 ligase catalytic domain"/>
    <property type="match status" value="1"/>
</dbReference>
<dbReference type="GO" id="GO:0000209">
    <property type="term" value="P:protein polyubiquitination"/>
    <property type="evidence" value="ECO:0007669"/>
    <property type="project" value="InterPro"/>
</dbReference>
<dbReference type="InterPro" id="IPR035983">
    <property type="entry name" value="Hect_E3_ubiquitin_ligase"/>
</dbReference>
<feature type="region of interest" description="Disordered" evidence="6">
    <location>
        <begin position="289"/>
        <end position="351"/>
    </location>
</feature>
<feature type="active site" description="Glycyl thioester intermediate" evidence="5">
    <location>
        <position position="1263"/>
    </location>
</feature>
<feature type="compositionally biased region" description="Polar residues" evidence="6">
    <location>
        <begin position="1"/>
        <end position="19"/>
    </location>
</feature>
<feature type="compositionally biased region" description="Low complexity" evidence="6">
    <location>
        <begin position="510"/>
        <end position="523"/>
    </location>
</feature>
<evidence type="ECO:0000313" key="8">
    <source>
        <dbReference type="EMBL" id="KAK5045769.1"/>
    </source>
</evidence>
<dbReference type="PANTHER" id="PTHR45700">
    <property type="entry name" value="UBIQUITIN-PROTEIN LIGASE E3C"/>
    <property type="match status" value="1"/>
</dbReference>
<dbReference type="Gene3D" id="3.30.2160.10">
    <property type="entry name" value="Hect, E3 ligase catalytic domain"/>
    <property type="match status" value="2"/>
</dbReference>
<dbReference type="InterPro" id="IPR042556">
    <property type="entry name" value="AZUL_sf"/>
</dbReference>
<protein>
    <recommendedName>
        <fullName evidence="2">HECT-type E3 ubiquitin transferase</fullName>
        <ecNumber evidence="2">2.3.2.26</ecNumber>
    </recommendedName>
</protein>
<dbReference type="PROSITE" id="PS50237">
    <property type="entry name" value="HECT"/>
    <property type="match status" value="1"/>
</dbReference>
<dbReference type="SMART" id="SM00119">
    <property type="entry name" value="HECTc"/>
    <property type="match status" value="1"/>
</dbReference>
<comment type="caution">
    <text evidence="8">The sequence shown here is derived from an EMBL/GenBank/DDBJ whole genome shotgun (WGS) entry which is preliminary data.</text>
</comment>
<dbReference type="InterPro" id="IPR044611">
    <property type="entry name" value="E3A/B/C-like"/>
</dbReference>
<dbReference type="GeneID" id="89977023"/>
<keyword evidence="3" id="KW-0808">Transferase</keyword>
<evidence type="ECO:0000256" key="1">
    <source>
        <dbReference type="ARBA" id="ARBA00000885"/>
    </source>
</evidence>
<evidence type="ECO:0000256" key="2">
    <source>
        <dbReference type="ARBA" id="ARBA00012485"/>
    </source>
</evidence>